<evidence type="ECO:0000259" key="4">
    <source>
        <dbReference type="PROSITE" id="PS50914"/>
    </source>
</evidence>
<dbReference type="Gene3D" id="3.30.1340.30">
    <property type="match status" value="1"/>
</dbReference>
<dbReference type="CDD" id="cd04586">
    <property type="entry name" value="CBS_pair_BON_assoc"/>
    <property type="match status" value="1"/>
</dbReference>
<dbReference type="Pfam" id="PF00582">
    <property type="entry name" value="Usp"/>
    <property type="match status" value="1"/>
</dbReference>
<dbReference type="Gene3D" id="3.40.50.620">
    <property type="entry name" value="HUPs"/>
    <property type="match status" value="1"/>
</dbReference>
<dbReference type="Pfam" id="PF04972">
    <property type="entry name" value="BON"/>
    <property type="match status" value="1"/>
</dbReference>
<comment type="caution">
    <text evidence="6">The sequence shown here is derived from an EMBL/GenBank/DDBJ whole genome shotgun (WGS) entry which is preliminary data.</text>
</comment>
<dbReference type="CDD" id="cd00293">
    <property type="entry name" value="USP-like"/>
    <property type="match status" value="1"/>
</dbReference>
<organism evidence="6 7">
    <name type="scientific">Catellatospora coxensis</name>
    <dbReference type="NCBI Taxonomy" id="310354"/>
    <lineage>
        <taxon>Bacteria</taxon>
        <taxon>Bacillati</taxon>
        <taxon>Actinomycetota</taxon>
        <taxon>Actinomycetes</taxon>
        <taxon>Micromonosporales</taxon>
        <taxon>Micromonosporaceae</taxon>
        <taxon>Catellatospora</taxon>
    </lineage>
</organism>
<keyword evidence="7" id="KW-1185">Reference proteome</keyword>
<accession>A0A8J3KUL5</accession>
<feature type="domain" description="BON" evidence="4">
    <location>
        <begin position="147"/>
        <end position="216"/>
    </location>
</feature>
<evidence type="ECO:0008006" key="8">
    <source>
        <dbReference type="Google" id="ProtNLM"/>
    </source>
</evidence>
<dbReference type="Gene3D" id="3.10.580.10">
    <property type="entry name" value="CBS-domain"/>
    <property type="match status" value="1"/>
</dbReference>
<feature type="domain" description="CBS" evidence="5">
    <location>
        <begin position="94"/>
        <end position="151"/>
    </location>
</feature>
<dbReference type="SUPFAM" id="SSF54631">
    <property type="entry name" value="CBS-domain pair"/>
    <property type="match status" value="1"/>
</dbReference>
<dbReference type="Proteomes" id="UP000630887">
    <property type="component" value="Unassembled WGS sequence"/>
</dbReference>
<dbReference type="InterPro" id="IPR051257">
    <property type="entry name" value="Diverse_CBS-Domain"/>
</dbReference>
<feature type="domain" description="CBS" evidence="5">
    <location>
        <begin position="10"/>
        <end position="69"/>
    </location>
</feature>
<reference evidence="6 7" key="1">
    <citation type="submission" date="2021-01" db="EMBL/GenBank/DDBJ databases">
        <title>Whole genome shotgun sequence of Catellatospora coxensis NBRC 107359.</title>
        <authorList>
            <person name="Komaki H."/>
            <person name="Tamura T."/>
        </authorList>
    </citation>
    <scope>NUCLEOTIDE SEQUENCE [LARGE SCALE GENOMIC DNA]</scope>
    <source>
        <strain evidence="6 7">NBRC 107359</strain>
    </source>
</reference>
<dbReference type="SUPFAM" id="SSF52402">
    <property type="entry name" value="Adenine nucleotide alpha hydrolases-like"/>
    <property type="match status" value="1"/>
</dbReference>
<dbReference type="InterPro" id="IPR014729">
    <property type="entry name" value="Rossmann-like_a/b/a_fold"/>
</dbReference>
<evidence type="ECO:0000256" key="2">
    <source>
        <dbReference type="ARBA" id="ARBA00023122"/>
    </source>
</evidence>
<dbReference type="InterPro" id="IPR007055">
    <property type="entry name" value="BON_dom"/>
</dbReference>
<proteinExistence type="inferred from homology"/>
<dbReference type="SMART" id="SM00116">
    <property type="entry name" value="CBS"/>
    <property type="match status" value="2"/>
</dbReference>
<protein>
    <recommendedName>
        <fullName evidence="8">CBS domain protein</fullName>
    </recommendedName>
</protein>
<dbReference type="PRINTS" id="PR01438">
    <property type="entry name" value="UNVRSLSTRESS"/>
</dbReference>
<evidence type="ECO:0000313" key="6">
    <source>
        <dbReference type="EMBL" id="GIG06493.1"/>
    </source>
</evidence>
<dbReference type="InterPro" id="IPR000644">
    <property type="entry name" value="CBS_dom"/>
</dbReference>
<gene>
    <name evidence="6" type="ORF">Cco03nite_31930</name>
</gene>
<dbReference type="AlphaFoldDB" id="A0A8J3KUL5"/>
<evidence type="ECO:0000256" key="3">
    <source>
        <dbReference type="PROSITE-ProRule" id="PRU00703"/>
    </source>
</evidence>
<comment type="similarity">
    <text evidence="1">Belongs to the universal stress protein A family.</text>
</comment>
<keyword evidence="2 3" id="KW-0129">CBS domain</keyword>
<evidence type="ECO:0000313" key="7">
    <source>
        <dbReference type="Proteomes" id="UP000630887"/>
    </source>
</evidence>
<dbReference type="PANTHER" id="PTHR43080">
    <property type="entry name" value="CBS DOMAIN-CONTAINING PROTEIN CBSX3, MITOCHONDRIAL"/>
    <property type="match status" value="1"/>
</dbReference>
<evidence type="ECO:0000256" key="1">
    <source>
        <dbReference type="ARBA" id="ARBA00008791"/>
    </source>
</evidence>
<dbReference type="InterPro" id="IPR046342">
    <property type="entry name" value="CBS_dom_sf"/>
</dbReference>
<dbReference type="PROSITE" id="PS50914">
    <property type="entry name" value="BON"/>
    <property type="match status" value="1"/>
</dbReference>
<evidence type="ECO:0000259" key="5">
    <source>
        <dbReference type="PROSITE" id="PS51371"/>
    </source>
</evidence>
<dbReference type="PANTHER" id="PTHR43080:SF29">
    <property type="entry name" value="OS02G0818000 PROTEIN"/>
    <property type="match status" value="1"/>
</dbReference>
<sequence length="384" mass="41000">MDQPAVRDVMTADVLTVDLDMPYAEIAALLAGHRINAVPVLDDLRRLAGIVTEGDLLRRVEFLGEPADATHLLERPSRRAAREKARAAVARQLMTVPAVTVSPDAAVADAARLMADRNIKQLPVVDRQGRLVGIVARRNLLAVFKRADTDIRAEIVESILRRALHLEPDAVTVDVRDGVVNLTGRVRQASKGQIAVRLAEAVTGVTAVLDHIRFEIDDERAGRPAGEPAEAFGTLLVVGVDGSDGGREALRWAVAHAADVGGSVLAVAAWHWPEDDLSTTLEADERRHLSDMLTREVEALPARQRAAVPLRTKTVRGRPAEVLCAESAGAALLVLGRHGHSRASAARAGSVSEECIRRAPCPVLVVPRPHHEPAAAAKAPAGPG</sequence>
<dbReference type="PROSITE" id="PS51371">
    <property type="entry name" value="CBS"/>
    <property type="match status" value="2"/>
</dbReference>
<dbReference type="InterPro" id="IPR006015">
    <property type="entry name" value="Universal_stress_UspA"/>
</dbReference>
<dbReference type="InterPro" id="IPR006016">
    <property type="entry name" value="UspA"/>
</dbReference>
<name>A0A8J3KUL5_9ACTN</name>
<dbReference type="Pfam" id="PF00571">
    <property type="entry name" value="CBS"/>
    <property type="match status" value="2"/>
</dbReference>
<dbReference type="EMBL" id="BONI01000024">
    <property type="protein sequence ID" value="GIG06493.1"/>
    <property type="molecule type" value="Genomic_DNA"/>
</dbReference>